<comment type="caution">
    <text evidence="8">The sequence shown here is derived from an EMBL/GenBank/DDBJ whole genome shotgun (WGS) entry which is preliminary data.</text>
</comment>
<evidence type="ECO:0000313" key="8">
    <source>
        <dbReference type="EMBL" id="CAK7210021.1"/>
    </source>
</evidence>
<dbReference type="Proteomes" id="UP001642406">
    <property type="component" value="Unassembled WGS sequence"/>
</dbReference>
<feature type="domain" description="Xylanolytic transcriptional activator regulatory" evidence="7">
    <location>
        <begin position="68"/>
        <end position="103"/>
    </location>
</feature>
<proteinExistence type="predicted"/>
<keyword evidence="4" id="KW-0804">Transcription</keyword>
<evidence type="ECO:0000256" key="6">
    <source>
        <dbReference type="SAM" id="MobiDB-lite"/>
    </source>
</evidence>
<keyword evidence="9" id="KW-1185">Reference proteome</keyword>
<organism evidence="8 9">
    <name type="scientific">Sporothrix bragantina</name>
    <dbReference type="NCBI Taxonomy" id="671064"/>
    <lineage>
        <taxon>Eukaryota</taxon>
        <taxon>Fungi</taxon>
        <taxon>Dikarya</taxon>
        <taxon>Ascomycota</taxon>
        <taxon>Pezizomycotina</taxon>
        <taxon>Sordariomycetes</taxon>
        <taxon>Sordariomycetidae</taxon>
        <taxon>Ophiostomatales</taxon>
        <taxon>Ophiostomataceae</taxon>
        <taxon>Sporothrix</taxon>
    </lineage>
</organism>
<keyword evidence="2" id="KW-0479">Metal-binding</keyword>
<evidence type="ECO:0000256" key="4">
    <source>
        <dbReference type="ARBA" id="ARBA00023163"/>
    </source>
</evidence>
<accession>A0ABP0AS64</accession>
<dbReference type="InterPro" id="IPR007219">
    <property type="entry name" value="XnlR_reg_dom"/>
</dbReference>
<gene>
    <name evidence="8" type="ORF">SBRCBS47491_000629</name>
</gene>
<dbReference type="EMBL" id="CAWUHC010000004">
    <property type="protein sequence ID" value="CAK7210021.1"/>
    <property type="molecule type" value="Genomic_DNA"/>
</dbReference>
<dbReference type="CDD" id="cd12148">
    <property type="entry name" value="fungal_TF_MHR"/>
    <property type="match status" value="1"/>
</dbReference>
<dbReference type="InterPro" id="IPR050815">
    <property type="entry name" value="TF_fung"/>
</dbReference>
<evidence type="ECO:0000259" key="7">
    <source>
        <dbReference type="Pfam" id="PF04082"/>
    </source>
</evidence>
<protein>
    <recommendedName>
        <fullName evidence="7">Xylanolytic transcriptional activator regulatory domain-containing protein</fullName>
    </recommendedName>
</protein>
<evidence type="ECO:0000256" key="3">
    <source>
        <dbReference type="ARBA" id="ARBA00023015"/>
    </source>
</evidence>
<feature type="region of interest" description="Disordered" evidence="6">
    <location>
        <begin position="20"/>
        <end position="51"/>
    </location>
</feature>
<reference evidence="8 9" key="1">
    <citation type="submission" date="2024-01" db="EMBL/GenBank/DDBJ databases">
        <authorList>
            <person name="Allen C."/>
            <person name="Tagirdzhanova G."/>
        </authorList>
    </citation>
    <scope>NUCLEOTIDE SEQUENCE [LARGE SCALE GENOMIC DNA]</scope>
</reference>
<dbReference type="PANTHER" id="PTHR47338">
    <property type="entry name" value="ZN(II)2CYS6 TRANSCRIPTION FACTOR (EUROFUNG)-RELATED"/>
    <property type="match status" value="1"/>
</dbReference>
<keyword evidence="3" id="KW-0805">Transcription regulation</keyword>
<evidence type="ECO:0000256" key="5">
    <source>
        <dbReference type="ARBA" id="ARBA00023242"/>
    </source>
</evidence>
<name>A0ABP0AS64_9PEZI</name>
<evidence type="ECO:0000256" key="2">
    <source>
        <dbReference type="ARBA" id="ARBA00022723"/>
    </source>
</evidence>
<comment type="subcellular location">
    <subcellularLocation>
        <location evidence="1">Nucleus</location>
    </subcellularLocation>
</comment>
<dbReference type="Pfam" id="PF04082">
    <property type="entry name" value="Fungal_trans"/>
    <property type="match status" value="1"/>
</dbReference>
<evidence type="ECO:0000313" key="9">
    <source>
        <dbReference type="Proteomes" id="UP001642406"/>
    </source>
</evidence>
<sequence length="484" mass="52638">MFLGQGVLWQQVANCLESSAGARNGKGQTTRNSNGQGGSNGQVRSTTASDARPKANVLIRRIAFLPPARDWVELEERRRVFWNVFLMDRFCSIATGWNLSLTTTDEEGRIEVPTPYFGVSEPPRHDAYDAPSPADGDQTSLGAFASCIEATESLSLRWLLRFKQLDLRLVCWKLFLPERWRDANSRNADNNLAPNLVAAHMTHNTAVVLLHQGIAYPSSEWLSVLPPAIRLPSPSSAGTCLAAAAELAAIAAHVLRETDLLTNPQIAFCLFVCGRMVLAHSTYHRLPLPAAFDRMTDSLWEISRRWRGTDSTDVTDNTLGDYENLASKFSSRLVHAKQMGASLYVRQAAYSEDAEPTAVTTTFVPSTGDMVYSTVPQNHQPLSFGSSQGISRTGLGESADSMSLAFPPLPLAFQGAVTMDSGVTLGFDSIHGSVYGNGTGMPDYSASLGGGLGGDKDMLDDLNSFLDYSFLPDQRVSTYTLPDV</sequence>
<evidence type="ECO:0000256" key="1">
    <source>
        <dbReference type="ARBA" id="ARBA00004123"/>
    </source>
</evidence>
<dbReference type="PANTHER" id="PTHR47338:SF23">
    <property type="entry name" value="ZN(II)2CYS6 TRANSCRIPTION FACTOR (EUROFUNG)"/>
    <property type="match status" value="1"/>
</dbReference>
<keyword evidence="5" id="KW-0539">Nucleus</keyword>